<evidence type="ECO:0000256" key="2">
    <source>
        <dbReference type="SAM" id="Phobius"/>
    </source>
</evidence>
<evidence type="ECO:0000256" key="1">
    <source>
        <dbReference type="SAM" id="MobiDB-lite"/>
    </source>
</evidence>
<proteinExistence type="predicted"/>
<feature type="transmembrane region" description="Helical" evidence="2">
    <location>
        <begin position="30"/>
        <end position="50"/>
    </location>
</feature>
<keyword evidence="4" id="KW-1185">Reference proteome</keyword>
<dbReference type="EMBL" id="NQMN01000001">
    <property type="protein sequence ID" value="PAF55540.1"/>
    <property type="molecule type" value="Genomic_DNA"/>
</dbReference>
<keyword evidence="2" id="KW-0812">Transmembrane</keyword>
<comment type="caution">
    <text evidence="3">The sequence shown here is derived from an EMBL/GenBank/DDBJ whole genome shotgun (WGS) entry which is preliminary data.</text>
</comment>
<feature type="compositionally biased region" description="Basic and acidic residues" evidence="1">
    <location>
        <begin position="151"/>
        <end position="172"/>
    </location>
</feature>
<protein>
    <submittedName>
        <fullName evidence="3">Uncharacterized protein</fullName>
    </submittedName>
</protein>
<feature type="compositionally biased region" description="Basic and acidic residues" evidence="1">
    <location>
        <begin position="134"/>
        <end position="143"/>
    </location>
</feature>
<dbReference type="Proteomes" id="UP000217033">
    <property type="component" value="Unassembled WGS sequence"/>
</dbReference>
<name>A0ABX4H6K4_9BACT</name>
<keyword evidence="2" id="KW-0472">Membrane</keyword>
<feature type="region of interest" description="Disordered" evidence="1">
    <location>
        <begin position="134"/>
        <end position="172"/>
    </location>
</feature>
<keyword evidence="2" id="KW-1133">Transmembrane helix</keyword>
<reference evidence="3" key="1">
    <citation type="submission" date="2017-08" db="EMBL/GenBank/DDBJ databases">
        <authorList>
            <person name="Alvarez-Ponce D."/>
            <person name="Weitzman C.L."/>
            <person name="Tillett R.L."/>
            <person name="Sandmeier F.C."/>
            <person name="Tracy C.R."/>
        </authorList>
    </citation>
    <scope>NUCLEOTIDE SEQUENCE [LARGE SCALE GENOMIC DNA]</scope>
    <source>
        <strain evidence="3">PS6</strain>
    </source>
</reference>
<evidence type="ECO:0000313" key="4">
    <source>
        <dbReference type="Proteomes" id="UP000217033"/>
    </source>
</evidence>
<feature type="transmembrane region" description="Helical" evidence="2">
    <location>
        <begin position="96"/>
        <end position="119"/>
    </location>
</feature>
<dbReference type="RefSeq" id="WP_084232319.1">
    <property type="nucleotide sequence ID" value="NZ_FWXE01000006.1"/>
</dbReference>
<accession>A0ABX4H6K4</accession>
<feature type="transmembrane region" description="Helical" evidence="2">
    <location>
        <begin position="57"/>
        <end position="76"/>
    </location>
</feature>
<evidence type="ECO:0000313" key="3">
    <source>
        <dbReference type="EMBL" id="PAF55540.1"/>
    </source>
</evidence>
<organism evidence="3 4">
    <name type="scientific">Mycoplasmopsis agassizii</name>
    <dbReference type="NCBI Taxonomy" id="33922"/>
    <lineage>
        <taxon>Bacteria</taxon>
        <taxon>Bacillati</taxon>
        <taxon>Mycoplasmatota</taxon>
        <taxon>Mycoplasmoidales</taxon>
        <taxon>Metamycoplasmataceae</taxon>
        <taxon>Mycoplasmopsis</taxon>
    </lineage>
</organism>
<gene>
    <name evidence="3" type="ORF">CJF60_02585</name>
</gene>
<sequence length="172" mass="19255">MNNTENLTLHNFDDLVPRARKYLSSAIAEFLFQIIGIILIIVAVSGIAGFESSASILIAGIVISVISIIPGIVNTVRALSLTAVLRRFYQTKDLDIAWYLVLGGLFFFFMKIVLVSVAYNKIYKTIERENPDLLKFDTEKTSEENPETSDSEEKPKDNNSETEAQDSKETDK</sequence>